<reference evidence="1" key="1">
    <citation type="submission" date="2022-07" db="EMBL/GenBank/DDBJ databases">
        <title>Complete genome sequence of Salinispirillum sp. LH10-3-1 capable of multiple carbohydrate inversion isolated from a soda lake.</title>
        <authorList>
            <person name="Liu J."/>
            <person name="Zhai Y."/>
            <person name="Zhang H."/>
            <person name="Yang H."/>
            <person name="Qu J."/>
            <person name="Li J."/>
        </authorList>
    </citation>
    <scope>NUCLEOTIDE SEQUENCE</scope>
    <source>
        <strain evidence="1">LH 10-3-1</strain>
    </source>
</reference>
<dbReference type="EMBL" id="CP101717">
    <property type="protein sequence ID" value="WLD59443.1"/>
    <property type="molecule type" value="Genomic_DNA"/>
</dbReference>
<accession>A0AB38YJZ8</accession>
<dbReference type="Pfam" id="PF10707">
    <property type="entry name" value="YrbL-PhoP_reg"/>
    <property type="match status" value="1"/>
</dbReference>
<sequence>MKIPILALRDQAHVAKGTTRLIYEWPGDHSRLIKVHKRWQPSENDGAWVRWFKAHEDWFLFRTGILRELNVYLRTRYDDWQSLNEHIAPILGLVDTDLGLGFVITAVRDAQGGLAPTARQLLRSEQMTAERAVKLQALVSLIEDSPWVIGDLNLDNIVLSEAGLPHEKFMLIDGLGERTLLPVQHWLPWARQRQKKRFAAKVRRRLAKL</sequence>
<name>A0AB38YJZ8_9GAMM</name>
<gene>
    <name evidence="1" type="ORF">NFC81_06600</name>
</gene>
<protein>
    <submittedName>
        <fullName evidence="1">PhoP regulatory network YrbL family protein</fullName>
    </submittedName>
</protein>
<organism evidence="1">
    <name type="scientific">Salinispirillum sp. LH 10-3-1</name>
    <dbReference type="NCBI Taxonomy" id="2952525"/>
    <lineage>
        <taxon>Bacteria</taxon>
        <taxon>Pseudomonadati</taxon>
        <taxon>Pseudomonadota</taxon>
        <taxon>Gammaproteobacteria</taxon>
        <taxon>Oceanospirillales</taxon>
        <taxon>Saccharospirillaceae</taxon>
        <taxon>Salinispirillum</taxon>
    </lineage>
</organism>
<dbReference type="RefSeq" id="WP_304996735.1">
    <property type="nucleotide sequence ID" value="NZ_CP101717.1"/>
</dbReference>
<dbReference type="InterPro" id="IPR019647">
    <property type="entry name" value="PhoP_reg_network_YrbL"/>
</dbReference>
<dbReference type="AlphaFoldDB" id="A0AB38YJZ8"/>
<evidence type="ECO:0000313" key="1">
    <source>
        <dbReference type="EMBL" id="WLD59443.1"/>
    </source>
</evidence>
<proteinExistence type="predicted"/>